<name>A0A8H7DBH5_9AGAR</name>
<evidence type="ECO:0000256" key="1">
    <source>
        <dbReference type="SAM" id="Coils"/>
    </source>
</evidence>
<proteinExistence type="predicted"/>
<gene>
    <name evidence="2" type="ORF">MSAN_00928300</name>
</gene>
<evidence type="ECO:0000313" key="2">
    <source>
        <dbReference type="EMBL" id="KAF7366702.1"/>
    </source>
</evidence>
<keyword evidence="3" id="KW-1185">Reference proteome</keyword>
<reference evidence="2" key="1">
    <citation type="submission" date="2020-05" db="EMBL/GenBank/DDBJ databases">
        <title>Mycena genomes resolve the evolution of fungal bioluminescence.</title>
        <authorList>
            <person name="Tsai I.J."/>
        </authorList>
    </citation>
    <scope>NUCLEOTIDE SEQUENCE</scope>
    <source>
        <strain evidence="2">160909Yilan</strain>
    </source>
</reference>
<dbReference type="EMBL" id="JACAZH010000006">
    <property type="protein sequence ID" value="KAF7366702.1"/>
    <property type="molecule type" value="Genomic_DNA"/>
</dbReference>
<feature type="coiled-coil region" evidence="1">
    <location>
        <begin position="140"/>
        <end position="266"/>
    </location>
</feature>
<comment type="caution">
    <text evidence="2">The sequence shown here is derived from an EMBL/GenBank/DDBJ whole genome shotgun (WGS) entry which is preliminary data.</text>
</comment>
<dbReference type="Proteomes" id="UP000623467">
    <property type="component" value="Unassembled WGS sequence"/>
</dbReference>
<organism evidence="2 3">
    <name type="scientific">Mycena sanguinolenta</name>
    <dbReference type="NCBI Taxonomy" id="230812"/>
    <lineage>
        <taxon>Eukaryota</taxon>
        <taxon>Fungi</taxon>
        <taxon>Dikarya</taxon>
        <taxon>Basidiomycota</taxon>
        <taxon>Agaricomycotina</taxon>
        <taxon>Agaricomycetes</taxon>
        <taxon>Agaricomycetidae</taxon>
        <taxon>Agaricales</taxon>
        <taxon>Marasmiineae</taxon>
        <taxon>Mycenaceae</taxon>
        <taxon>Mycena</taxon>
    </lineage>
</organism>
<dbReference type="AlphaFoldDB" id="A0A8H7DBH5"/>
<protein>
    <submittedName>
        <fullName evidence="2">Uncharacterized protein</fullName>
    </submittedName>
</protein>
<evidence type="ECO:0000313" key="3">
    <source>
        <dbReference type="Proteomes" id="UP000623467"/>
    </source>
</evidence>
<dbReference type="OrthoDB" id="3094064at2759"/>
<keyword evidence="1" id="KW-0175">Coiled coil</keyword>
<accession>A0A8H7DBH5</accession>
<sequence length="300" mass="34346">MADVAISGNQFNLTQLKRLLNPGAPSTEHRRWLGIFSMFGDLDKNIRTVQNGPNDARGTWIPLKYLNLCMVAIGVADDTREKTLENLKDFLPTQEKMHCGPSSKDDFTTPMVVFGPIAVEHDSQANTSVADGDEPIAAPLLKLRAEEKTLQKALQKAQEQYAMEEKALQNALQRARKEYAQEEKALQKALHKVKQDHAREEAIQKAREEEARQEALQKAREEAFQRAEAYAREEEKAREELLWAVREDYRRRGQMLQQALKEAQDEYMWEILQKGLQELQAEYEQKVLQIQLFGAPVVDA</sequence>